<evidence type="ECO:0000256" key="6">
    <source>
        <dbReference type="SAM" id="Phobius"/>
    </source>
</evidence>
<name>A0ABX0QM19_9BACT</name>
<feature type="transmembrane region" description="Helical" evidence="6">
    <location>
        <begin position="107"/>
        <end position="128"/>
    </location>
</feature>
<organism evidence="8 9">
    <name type="scientific">Fibrivirga algicola</name>
    <dbReference type="NCBI Taxonomy" id="2950420"/>
    <lineage>
        <taxon>Bacteria</taxon>
        <taxon>Pseudomonadati</taxon>
        <taxon>Bacteroidota</taxon>
        <taxon>Cytophagia</taxon>
        <taxon>Cytophagales</taxon>
        <taxon>Spirosomataceae</taxon>
        <taxon>Fibrivirga</taxon>
    </lineage>
</organism>
<evidence type="ECO:0000256" key="4">
    <source>
        <dbReference type="ARBA" id="ARBA00022989"/>
    </source>
</evidence>
<dbReference type="Proteomes" id="UP000606008">
    <property type="component" value="Unassembled WGS sequence"/>
</dbReference>
<dbReference type="Gene3D" id="1.20.1250.20">
    <property type="entry name" value="MFS general substrate transporter like domains"/>
    <property type="match status" value="1"/>
</dbReference>
<keyword evidence="5 6" id="KW-0472">Membrane</keyword>
<dbReference type="CDD" id="cd17324">
    <property type="entry name" value="MFS_NepI_like"/>
    <property type="match status" value="1"/>
</dbReference>
<keyword evidence="2" id="KW-1003">Cell membrane</keyword>
<dbReference type="InterPro" id="IPR050189">
    <property type="entry name" value="MFS_Efflux_Transporters"/>
</dbReference>
<feature type="transmembrane region" description="Helical" evidence="6">
    <location>
        <begin position="140"/>
        <end position="162"/>
    </location>
</feature>
<feature type="transmembrane region" description="Helical" evidence="6">
    <location>
        <begin position="168"/>
        <end position="188"/>
    </location>
</feature>
<dbReference type="SUPFAM" id="SSF103473">
    <property type="entry name" value="MFS general substrate transporter"/>
    <property type="match status" value="1"/>
</dbReference>
<evidence type="ECO:0000313" key="9">
    <source>
        <dbReference type="Proteomes" id="UP000606008"/>
    </source>
</evidence>
<feature type="transmembrane region" description="Helical" evidence="6">
    <location>
        <begin position="82"/>
        <end position="101"/>
    </location>
</feature>
<accession>A0ABX0QM19</accession>
<comment type="caution">
    <text evidence="8">The sequence shown here is derived from an EMBL/GenBank/DDBJ whole genome shotgun (WGS) entry which is preliminary data.</text>
</comment>
<dbReference type="Pfam" id="PF07690">
    <property type="entry name" value="MFS_1"/>
    <property type="match status" value="1"/>
</dbReference>
<feature type="transmembrane region" description="Helical" evidence="6">
    <location>
        <begin position="381"/>
        <end position="400"/>
    </location>
</feature>
<dbReference type="PROSITE" id="PS50850">
    <property type="entry name" value="MFS"/>
    <property type="match status" value="1"/>
</dbReference>
<evidence type="ECO:0000259" key="7">
    <source>
        <dbReference type="PROSITE" id="PS50850"/>
    </source>
</evidence>
<feature type="transmembrane region" description="Helical" evidence="6">
    <location>
        <begin position="347"/>
        <end position="369"/>
    </location>
</feature>
<evidence type="ECO:0000256" key="2">
    <source>
        <dbReference type="ARBA" id="ARBA00022475"/>
    </source>
</evidence>
<feature type="transmembrane region" description="Helical" evidence="6">
    <location>
        <begin position="54"/>
        <end position="75"/>
    </location>
</feature>
<evidence type="ECO:0000256" key="1">
    <source>
        <dbReference type="ARBA" id="ARBA00004651"/>
    </source>
</evidence>
<feature type="transmembrane region" description="Helical" evidence="6">
    <location>
        <begin position="282"/>
        <end position="300"/>
    </location>
</feature>
<dbReference type="PANTHER" id="PTHR43124:SF3">
    <property type="entry name" value="CHLORAMPHENICOL EFFLUX PUMP RV0191"/>
    <property type="match status" value="1"/>
</dbReference>
<feature type="domain" description="Major facilitator superfamily (MFS) profile" evidence="7">
    <location>
        <begin position="16"/>
        <end position="401"/>
    </location>
</feature>
<comment type="subcellular location">
    <subcellularLocation>
        <location evidence="1">Cell membrane</location>
        <topology evidence="1">Multi-pass membrane protein</topology>
    </subcellularLocation>
</comment>
<dbReference type="InterPro" id="IPR011701">
    <property type="entry name" value="MFS"/>
</dbReference>
<proteinExistence type="predicted"/>
<feature type="transmembrane region" description="Helical" evidence="6">
    <location>
        <begin position="222"/>
        <end position="244"/>
    </location>
</feature>
<evidence type="ECO:0000313" key="8">
    <source>
        <dbReference type="EMBL" id="NID13354.1"/>
    </source>
</evidence>
<sequence>MQPHPIPAFTTYQKFLIALLALLQFTVILDFMVLSPLGDMLMKTMNMPPSGFGLVVSSYAFSAGASGILAAGFADNYDRKKLLLFFYTGFIAGTLFCGLANSFEMLLAARIITGLFGGVIGSVGMAIIADLFAVNQRGRVMGIVQMAFAASQVLGIPFGLYIANLWGWHAVFLLIVLLATLIGLAILLRMKPVTQHLALQSTANPFRHLLNTLANKAYQTGFLAIAFLSVGGFMLMPFGSAYLINNIRLTQAQLPLVFMFTGLSSIVVMPVIGRLSDRVNKFRLFSGGSILAIVMVLLYTNLPPVPLWQVVVINVIMFMGIMSRMIPANILSTNLPDMKDRGAYMSITASLQQLAGGLASITAGLIVTQADRNSPLANYDILGYVVSLAFVVCIFFVYRIHLLVEQRAKEASAKNQALASQPAENQTLAIPD</sequence>
<reference evidence="8" key="1">
    <citation type="submission" date="2024-05" db="EMBL/GenBank/DDBJ databases">
        <authorList>
            <person name="Jung D.-H."/>
        </authorList>
    </citation>
    <scope>NUCLEOTIDE SEQUENCE</scope>
    <source>
        <strain evidence="8">JA-25</strain>
    </source>
</reference>
<dbReference type="InterPro" id="IPR020846">
    <property type="entry name" value="MFS_dom"/>
</dbReference>
<dbReference type="PANTHER" id="PTHR43124">
    <property type="entry name" value="PURINE EFFLUX PUMP PBUE"/>
    <property type="match status" value="1"/>
</dbReference>
<evidence type="ECO:0000256" key="3">
    <source>
        <dbReference type="ARBA" id="ARBA00022692"/>
    </source>
</evidence>
<feature type="transmembrane region" description="Helical" evidence="6">
    <location>
        <begin position="12"/>
        <end position="34"/>
    </location>
</feature>
<evidence type="ECO:0000256" key="5">
    <source>
        <dbReference type="ARBA" id="ARBA00023136"/>
    </source>
</evidence>
<keyword evidence="3 6" id="KW-0812">Transmembrane</keyword>
<keyword evidence="4 6" id="KW-1133">Transmembrane helix</keyword>
<feature type="transmembrane region" description="Helical" evidence="6">
    <location>
        <begin position="306"/>
        <end position="326"/>
    </location>
</feature>
<keyword evidence="9" id="KW-1185">Reference proteome</keyword>
<feature type="transmembrane region" description="Helical" evidence="6">
    <location>
        <begin position="256"/>
        <end position="275"/>
    </location>
</feature>
<dbReference type="InterPro" id="IPR036259">
    <property type="entry name" value="MFS_trans_sf"/>
</dbReference>
<protein>
    <submittedName>
        <fullName evidence="8">MFS transporter</fullName>
    </submittedName>
</protein>
<dbReference type="EMBL" id="WAEL01000011">
    <property type="protein sequence ID" value="NID13354.1"/>
    <property type="molecule type" value="Genomic_DNA"/>
</dbReference>
<gene>
    <name evidence="8" type="ORF">F7231_24500</name>
</gene>